<accession>A0A495R8C0</accession>
<dbReference type="Proteomes" id="UP000268233">
    <property type="component" value="Unassembled WGS sequence"/>
</dbReference>
<evidence type="ECO:0000313" key="3">
    <source>
        <dbReference type="Proteomes" id="UP000268233"/>
    </source>
</evidence>
<gene>
    <name evidence="2" type="ORF">BDK61_2667</name>
</gene>
<evidence type="ECO:0000259" key="1">
    <source>
        <dbReference type="Pfam" id="PF22479"/>
    </source>
</evidence>
<reference evidence="2 3" key="1">
    <citation type="submission" date="2018-10" db="EMBL/GenBank/DDBJ databases">
        <title>Genomic Encyclopedia of Archaeal and Bacterial Type Strains, Phase II (KMG-II): from individual species to whole genera.</title>
        <authorList>
            <person name="Goeker M."/>
        </authorList>
    </citation>
    <scope>NUCLEOTIDE SEQUENCE [LARGE SCALE GENOMIC DNA]</scope>
    <source>
        <strain evidence="2 3">DSM 11927</strain>
    </source>
</reference>
<dbReference type="RefSeq" id="WP_121303425.1">
    <property type="nucleotide sequence ID" value="NZ_RBWW01000001.1"/>
</dbReference>
<dbReference type="InterPro" id="IPR054252">
    <property type="entry name" value="Pam3_gp18"/>
</dbReference>
<dbReference type="AlphaFoldDB" id="A0A495R8C0"/>
<dbReference type="Pfam" id="PF22479">
    <property type="entry name" value="Pam3_gp18"/>
    <property type="match status" value="1"/>
</dbReference>
<proteinExistence type="predicted"/>
<feature type="domain" description="Cyanophage baseplate Pam3 plug gp18" evidence="1">
    <location>
        <begin position="24"/>
        <end position="101"/>
    </location>
</feature>
<keyword evidence="3" id="KW-1185">Reference proteome</keyword>
<organism evidence="2 3">
    <name type="scientific">Haloarcula quadrata</name>
    <dbReference type="NCBI Taxonomy" id="182779"/>
    <lineage>
        <taxon>Archaea</taxon>
        <taxon>Methanobacteriati</taxon>
        <taxon>Methanobacteriota</taxon>
        <taxon>Stenosarchaea group</taxon>
        <taxon>Halobacteria</taxon>
        <taxon>Halobacteriales</taxon>
        <taxon>Haloarculaceae</taxon>
        <taxon>Haloarcula</taxon>
    </lineage>
</organism>
<name>A0A495R8C0_9EURY</name>
<protein>
    <recommendedName>
        <fullName evidence="1">Cyanophage baseplate Pam3 plug gp18 domain-containing protein</fullName>
    </recommendedName>
</protein>
<comment type="caution">
    <text evidence="2">The sequence shown here is derived from an EMBL/GenBank/DDBJ whole genome shotgun (WGS) entry which is preliminary data.</text>
</comment>
<evidence type="ECO:0000313" key="2">
    <source>
        <dbReference type="EMBL" id="RKS83324.1"/>
    </source>
</evidence>
<sequence length="113" mass="13250">MEEIPIPARRARDKRPIHLEFIPQSFPGQRFALRMDWNAVQEEWTVEIEHLRREFTITKSIATPYRPYSYLPYLVFIFADPSGEETAVTPSNLGEEMKFWVLPGPSGRQPEED</sequence>
<dbReference type="EMBL" id="RBWW01000001">
    <property type="protein sequence ID" value="RKS83324.1"/>
    <property type="molecule type" value="Genomic_DNA"/>
</dbReference>